<evidence type="ECO:0000256" key="1">
    <source>
        <dbReference type="ARBA" id="ARBA00023015"/>
    </source>
</evidence>
<dbReference type="Gene3D" id="3.40.1410.10">
    <property type="entry name" value="Chorismate lyase-like"/>
    <property type="match status" value="1"/>
</dbReference>
<dbReference type="SMART" id="SM00345">
    <property type="entry name" value="HTH_GNTR"/>
    <property type="match status" value="1"/>
</dbReference>
<dbReference type="PANTHER" id="PTHR44846">
    <property type="entry name" value="MANNOSYL-D-GLYCERATE TRANSPORT/METABOLISM SYSTEM REPRESSOR MNGR-RELATED"/>
    <property type="match status" value="1"/>
</dbReference>
<keyword evidence="3" id="KW-0804">Transcription</keyword>
<dbReference type="InterPro" id="IPR011663">
    <property type="entry name" value="UTRA"/>
</dbReference>
<dbReference type="Pfam" id="PF00392">
    <property type="entry name" value="GntR"/>
    <property type="match status" value="1"/>
</dbReference>
<feature type="domain" description="HTH gntR-type" evidence="4">
    <location>
        <begin position="1"/>
        <end position="67"/>
    </location>
</feature>
<dbReference type="PANTHER" id="PTHR44846:SF1">
    <property type="entry name" value="MANNOSYL-D-GLYCERATE TRANSPORT_METABOLISM SYSTEM REPRESSOR MNGR-RELATED"/>
    <property type="match status" value="1"/>
</dbReference>
<evidence type="ECO:0000259" key="4">
    <source>
        <dbReference type="PROSITE" id="PS50949"/>
    </source>
</evidence>
<dbReference type="AlphaFoldDB" id="A0A380WQE4"/>
<dbReference type="GO" id="GO:0003700">
    <property type="term" value="F:DNA-binding transcription factor activity"/>
    <property type="evidence" value="ECO:0007669"/>
    <property type="project" value="InterPro"/>
</dbReference>
<dbReference type="PROSITE" id="PS50949">
    <property type="entry name" value="HTH_GNTR"/>
    <property type="match status" value="1"/>
</dbReference>
<dbReference type="CDD" id="cd07377">
    <property type="entry name" value="WHTH_GntR"/>
    <property type="match status" value="1"/>
</dbReference>
<dbReference type="InterPro" id="IPR050679">
    <property type="entry name" value="Bact_HTH_transcr_reg"/>
</dbReference>
<keyword evidence="1" id="KW-0805">Transcription regulation</keyword>
<evidence type="ECO:0000256" key="3">
    <source>
        <dbReference type="ARBA" id="ARBA00023163"/>
    </source>
</evidence>
<name>A0A380WQE4_AMIAI</name>
<sequence>MSGTAAERVMQYIRQQKLVAGDRLPAEIDISRMLGLSRNSLREAYADLMAKGLLKNKHGVGTFIANPPILNALTGSAGFWNLIENAGMKASFREIQRDQVIAPKEIAVILGLAAEKPTHRLRWLFLANNQPCILVDHFLARSVPPGAFNQSTEHDALAAIAPFTVIDGASLSTRTSAINATADVAELLEVSEGDALLWSTALVHSGNGSVPLASRSWMVPQLLASHQMMALAPVHFQGSSALSPEDEPK</sequence>
<dbReference type="SUPFAM" id="SSF46785">
    <property type="entry name" value="Winged helix' DNA-binding domain"/>
    <property type="match status" value="1"/>
</dbReference>
<dbReference type="Pfam" id="PF07702">
    <property type="entry name" value="UTRA"/>
    <property type="match status" value="1"/>
</dbReference>
<dbReference type="GO" id="GO:0045892">
    <property type="term" value="P:negative regulation of DNA-templated transcription"/>
    <property type="evidence" value="ECO:0007669"/>
    <property type="project" value="TreeGrafter"/>
</dbReference>
<dbReference type="Proteomes" id="UP000254701">
    <property type="component" value="Unassembled WGS sequence"/>
</dbReference>
<dbReference type="EMBL" id="UFSM01000001">
    <property type="protein sequence ID" value="SUU90546.1"/>
    <property type="molecule type" value="Genomic_DNA"/>
</dbReference>
<dbReference type="Gene3D" id="1.10.10.10">
    <property type="entry name" value="Winged helix-like DNA-binding domain superfamily/Winged helix DNA-binding domain"/>
    <property type="match status" value="1"/>
</dbReference>
<evidence type="ECO:0000313" key="6">
    <source>
        <dbReference type="Proteomes" id="UP000254701"/>
    </source>
</evidence>
<protein>
    <submittedName>
        <fullName evidence="5">HTH-type transcriptional repressor yvoA</fullName>
    </submittedName>
</protein>
<dbReference type="InterPro" id="IPR000524">
    <property type="entry name" value="Tscrpt_reg_HTH_GntR"/>
</dbReference>
<dbReference type="PRINTS" id="PR00035">
    <property type="entry name" value="HTHGNTR"/>
</dbReference>
<gene>
    <name evidence="5" type="primary">yvoA_3</name>
    <name evidence="5" type="ORF">NCTC10684_03804</name>
</gene>
<dbReference type="InterPro" id="IPR036390">
    <property type="entry name" value="WH_DNA-bd_sf"/>
</dbReference>
<dbReference type="RefSeq" id="WP_165915767.1">
    <property type="nucleotide sequence ID" value="NZ_BAAAVY010000034.1"/>
</dbReference>
<dbReference type="InterPro" id="IPR028978">
    <property type="entry name" value="Chorismate_lyase_/UTRA_dom_sf"/>
</dbReference>
<evidence type="ECO:0000256" key="2">
    <source>
        <dbReference type="ARBA" id="ARBA00023125"/>
    </source>
</evidence>
<dbReference type="GO" id="GO:0003677">
    <property type="term" value="F:DNA binding"/>
    <property type="evidence" value="ECO:0007669"/>
    <property type="project" value="UniProtKB-KW"/>
</dbReference>
<dbReference type="SUPFAM" id="SSF64288">
    <property type="entry name" value="Chorismate lyase-like"/>
    <property type="match status" value="1"/>
</dbReference>
<proteinExistence type="predicted"/>
<keyword evidence="2" id="KW-0238">DNA-binding</keyword>
<evidence type="ECO:0000313" key="5">
    <source>
        <dbReference type="EMBL" id="SUU90546.1"/>
    </source>
</evidence>
<dbReference type="InterPro" id="IPR036388">
    <property type="entry name" value="WH-like_DNA-bd_sf"/>
</dbReference>
<dbReference type="SMART" id="SM00866">
    <property type="entry name" value="UTRA"/>
    <property type="match status" value="1"/>
</dbReference>
<reference evidence="5 6" key="1">
    <citation type="submission" date="2018-06" db="EMBL/GenBank/DDBJ databases">
        <authorList>
            <consortium name="Pathogen Informatics"/>
            <person name="Doyle S."/>
        </authorList>
    </citation>
    <scope>NUCLEOTIDE SEQUENCE [LARGE SCALE GENOMIC DNA]</scope>
    <source>
        <strain evidence="5 6">NCTC10684</strain>
    </source>
</reference>
<organism evidence="5 6">
    <name type="scientific">Aminobacter aminovorans</name>
    <name type="common">Chelatobacter heintzii</name>
    <dbReference type="NCBI Taxonomy" id="83263"/>
    <lineage>
        <taxon>Bacteria</taxon>
        <taxon>Pseudomonadati</taxon>
        <taxon>Pseudomonadota</taxon>
        <taxon>Alphaproteobacteria</taxon>
        <taxon>Hyphomicrobiales</taxon>
        <taxon>Phyllobacteriaceae</taxon>
        <taxon>Aminobacter</taxon>
    </lineage>
</organism>
<accession>A0A380WQE4</accession>